<dbReference type="AlphaFoldDB" id="A0A1X1WPS7"/>
<dbReference type="Pfam" id="PF24030">
    <property type="entry name" value="DUF7341"/>
    <property type="match status" value="1"/>
</dbReference>
<feature type="domain" description="DUF7341" evidence="2">
    <location>
        <begin position="12"/>
        <end position="141"/>
    </location>
</feature>
<reference evidence="3 4" key="1">
    <citation type="submission" date="2016-01" db="EMBL/GenBank/DDBJ databases">
        <title>The new phylogeny of the genus Mycobacterium.</title>
        <authorList>
            <person name="Tarcisio F."/>
            <person name="Conor M."/>
            <person name="Antonella G."/>
            <person name="Elisabetta G."/>
            <person name="Giulia F.S."/>
            <person name="Sara T."/>
            <person name="Anna F."/>
            <person name="Clotilde B."/>
            <person name="Roberto B."/>
            <person name="Veronica D.S."/>
            <person name="Fabio R."/>
            <person name="Monica P."/>
            <person name="Olivier J."/>
            <person name="Enrico T."/>
            <person name="Nicola S."/>
        </authorList>
    </citation>
    <scope>NUCLEOTIDE SEQUENCE [LARGE SCALE GENOMIC DNA]</scope>
    <source>
        <strain evidence="3 4">DSM 44160</strain>
    </source>
</reference>
<sequence>MTATRPIPTDGNLPQAKRLLGDAISALIDPRPQHLDGHTHWLNPLYHELREAIDAQRIGSSRGKPESQAPLWVAALAALIEIDTLAHRHEPHWPISDCDDYPTVQRFRIIDARKWRPQDTDIIEELTKELVRLAAAVDKLFAVPPKFLDGPCPHCQAKIARRLNDEGEYVRGPALRIDINGPDDCSATCNNCGEHWDRRELPFLGRLLGCPKIEGVIET</sequence>
<evidence type="ECO:0000313" key="3">
    <source>
        <dbReference type="EMBL" id="ORV88523.1"/>
    </source>
</evidence>
<dbReference type="Pfam" id="PF24029">
    <property type="entry name" value="DUF7340"/>
    <property type="match status" value="1"/>
</dbReference>
<dbReference type="EMBL" id="LQOY01000071">
    <property type="protein sequence ID" value="ORV88523.1"/>
    <property type="molecule type" value="Genomic_DNA"/>
</dbReference>
<feature type="domain" description="DUF7340" evidence="1">
    <location>
        <begin position="148"/>
        <end position="210"/>
    </location>
</feature>
<proteinExistence type="predicted"/>
<gene>
    <name evidence="3" type="ORF">AWC08_22295</name>
</gene>
<dbReference type="RefSeq" id="WP_069435600.1">
    <property type="nucleotide sequence ID" value="NZ_LQOY01000071.1"/>
</dbReference>
<evidence type="ECO:0000259" key="2">
    <source>
        <dbReference type="Pfam" id="PF24030"/>
    </source>
</evidence>
<protein>
    <submittedName>
        <fullName evidence="3">Uncharacterized protein</fullName>
    </submittedName>
</protein>
<organism evidence="3 4">
    <name type="scientific">Mycobacterium gordonae</name>
    <dbReference type="NCBI Taxonomy" id="1778"/>
    <lineage>
        <taxon>Bacteria</taxon>
        <taxon>Bacillati</taxon>
        <taxon>Actinomycetota</taxon>
        <taxon>Actinomycetes</taxon>
        <taxon>Mycobacteriales</taxon>
        <taxon>Mycobacteriaceae</taxon>
        <taxon>Mycobacterium</taxon>
    </lineage>
</organism>
<evidence type="ECO:0000313" key="4">
    <source>
        <dbReference type="Proteomes" id="UP000193928"/>
    </source>
</evidence>
<dbReference type="Proteomes" id="UP000193928">
    <property type="component" value="Unassembled WGS sequence"/>
</dbReference>
<name>A0A1X1WPS7_MYCGO</name>
<comment type="caution">
    <text evidence="3">The sequence shown here is derived from an EMBL/GenBank/DDBJ whole genome shotgun (WGS) entry which is preliminary data.</text>
</comment>
<dbReference type="InterPro" id="IPR055764">
    <property type="entry name" value="DUF7340"/>
</dbReference>
<accession>A0A1X1WPS7</accession>
<evidence type="ECO:0000259" key="1">
    <source>
        <dbReference type="Pfam" id="PF24029"/>
    </source>
</evidence>
<dbReference type="InterPro" id="IPR055765">
    <property type="entry name" value="DUF7341"/>
</dbReference>
<keyword evidence="4" id="KW-1185">Reference proteome</keyword>